<feature type="compositionally biased region" description="Low complexity" evidence="3">
    <location>
        <begin position="307"/>
        <end position="319"/>
    </location>
</feature>
<name>A9UNJ3_MONBE</name>
<dbReference type="InParanoid" id="A9UNJ3"/>
<feature type="region of interest" description="Disordered" evidence="3">
    <location>
        <begin position="251"/>
        <end position="319"/>
    </location>
</feature>
<keyword evidence="1" id="KW-0677">Repeat</keyword>
<dbReference type="InterPro" id="IPR004087">
    <property type="entry name" value="KH_dom"/>
</dbReference>
<dbReference type="InterPro" id="IPR004088">
    <property type="entry name" value="KH_dom_type_1"/>
</dbReference>
<dbReference type="AlphaFoldDB" id="A9UNJ3"/>
<protein>
    <recommendedName>
        <fullName evidence="4">K Homology domain-containing protein</fullName>
    </recommendedName>
</protein>
<dbReference type="GO" id="GO:0005737">
    <property type="term" value="C:cytoplasm"/>
    <property type="evidence" value="ECO:0000318"/>
    <property type="project" value="GO_Central"/>
</dbReference>
<accession>A9UNJ3</accession>
<dbReference type="RefSeq" id="XP_001742466.1">
    <property type="nucleotide sequence ID" value="XM_001742414.1"/>
</dbReference>
<dbReference type="KEGG" id="mbr:MONBRDRAFT_35741"/>
<evidence type="ECO:0000256" key="3">
    <source>
        <dbReference type="SAM" id="MobiDB-lite"/>
    </source>
</evidence>
<dbReference type="CDD" id="cd22435">
    <property type="entry name" value="KH-I_NOVA_rpt1"/>
    <property type="match status" value="1"/>
</dbReference>
<proteinExistence type="predicted"/>
<evidence type="ECO:0000313" key="6">
    <source>
        <dbReference type="Proteomes" id="UP000001357"/>
    </source>
</evidence>
<dbReference type="EMBL" id="CH991543">
    <property type="protein sequence ID" value="EDQ92704.1"/>
    <property type="molecule type" value="Genomic_DNA"/>
</dbReference>
<dbReference type="Proteomes" id="UP000001357">
    <property type="component" value="Unassembled WGS sequence"/>
</dbReference>
<dbReference type="Pfam" id="PF00013">
    <property type="entry name" value="KH_1"/>
    <property type="match status" value="2"/>
</dbReference>
<dbReference type="SUPFAM" id="SSF54791">
    <property type="entry name" value="Eukaryotic type KH-domain (KH-domain type I)"/>
    <property type="match status" value="2"/>
</dbReference>
<evidence type="ECO:0000313" key="5">
    <source>
        <dbReference type="EMBL" id="EDQ92704.1"/>
    </source>
</evidence>
<feature type="domain" description="K Homology" evidence="4">
    <location>
        <begin position="94"/>
        <end position="173"/>
    </location>
</feature>
<dbReference type="eggNOG" id="KOG2191">
    <property type="taxonomic scope" value="Eukaryota"/>
</dbReference>
<organism evidence="5 6">
    <name type="scientific">Monosiga brevicollis</name>
    <name type="common">Choanoflagellate</name>
    <dbReference type="NCBI Taxonomy" id="81824"/>
    <lineage>
        <taxon>Eukaryota</taxon>
        <taxon>Choanoflagellata</taxon>
        <taxon>Craspedida</taxon>
        <taxon>Salpingoecidae</taxon>
        <taxon>Monosiga</taxon>
    </lineage>
</organism>
<dbReference type="SMART" id="SM00322">
    <property type="entry name" value="KH"/>
    <property type="match status" value="2"/>
</dbReference>
<dbReference type="Gene3D" id="3.30.1370.10">
    <property type="entry name" value="K Homology domain, type 1"/>
    <property type="match status" value="2"/>
</dbReference>
<dbReference type="STRING" id="81824.A9UNJ3"/>
<keyword evidence="2" id="KW-0694">RNA-binding</keyword>
<reference evidence="5 6" key="1">
    <citation type="journal article" date="2008" name="Nature">
        <title>The genome of the choanoflagellate Monosiga brevicollis and the origin of metazoans.</title>
        <authorList>
            <consortium name="JGI Sequencing"/>
            <person name="King N."/>
            <person name="Westbrook M.J."/>
            <person name="Young S.L."/>
            <person name="Kuo A."/>
            <person name="Abedin M."/>
            <person name="Chapman J."/>
            <person name="Fairclough S."/>
            <person name="Hellsten U."/>
            <person name="Isogai Y."/>
            <person name="Letunic I."/>
            <person name="Marr M."/>
            <person name="Pincus D."/>
            <person name="Putnam N."/>
            <person name="Rokas A."/>
            <person name="Wright K.J."/>
            <person name="Zuzow R."/>
            <person name="Dirks W."/>
            <person name="Good M."/>
            <person name="Goodstein D."/>
            <person name="Lemons D."/>
            <person name="Li W."/>
            <person name="Lyons J.B."/>
            <person name="Morris A."/>
            <person name="Nichols S."/>
            <person name="Richter D.J."/>
            <person name="Salamov A."/>
            <person name="Bork P."/>
            <person name="Lim W.A."/>
            <person name="Manning G."/>
            <person name="Miller W.T."/>
            <person name="McGinnis W."/>
            <person name="Shapiro H."/>
            <person name="Tjian R."/>
            <person name="Grigoriev I.V."/>
            <person name="Rokhsar D."/>
        </authorList>
    </citation>
    <scope>NUCLEOTIDE SEQUENCE [LARGE SCALE GENOMIC DNA]</scope>
    <source>
        <strain evidence="6">MX1 / ATCC 50154</strain>
    </source>
</reference>
<dbReference type="PROSITE" id="PS50084">
    <property type="entry name" value="KH_TYPE_1"/>
    <property type="match status" value="2"/>
</dbReference>
<evidence type="ECO:0000259" key="4">
    <source>
        <dbReference type="SMART" id="SM00322"/>
    </source>
</evidence>
<dbReference type="GO" id="GO:0005634">
    <property type="term" value="C:nucleus"/>
    <property type="evidence" value="ECO:0000318"/>
    <property type="project" value="GO_Central"/>
</dbReference>
<evidence type="ECO:0000256" key="1">
    <source>
        <dbReference type="ARBA" id="ARBA00022737"/>
    </source>
</evidence>
<dbReference type="GO" id="GO:0003729">
    <property type="term" value="F:mRNA binding"/>
    <property type="evidence" value="ECO:0000318"/>
    <property type="project" value="GO_Central"/>
</dbReference>
<dbReference type="GeneID" id="5887553"/>
<feature type="domain" description="K Homology" evidence="4">
    <location>
        <begin position="10"/>
        <end position="83"/>
    </location>
</feature>
<dbReference type="GO" id="GO:0010468">
    <property type="term" value="P:regulation of gene expression"/>
    <property type="evidence" value="ECO:0000318"/>
    <property type="project" value="GO_Central"/>
</dbReference>
<keyword evidence="6" id="KW-1185">Reference proteome</keyword>
<dbReference type="FunCoup" id="A9UNJ3">
    <property type="interactions" value="2166"/>
</dbReference>
<evidence type="ECO:0000256" key="2">
    <source>
        <dbReference type="PROSITE-ProRule" id="PRU00117"/>
    </source>
</evidence>
<dbReference type="PANTHER" id="PTHR10288">
    <property type="entry name" value="KH DOMAIN CONTAINING RNA BINDING PROTEIN"/>
    <property type="match status" value="1"/>
</dbReference>
<gene>
    <name evidence="5" type="ORF">MONBRDRAFT_35741</name>
</gene>
<feature type="compositionally biased region" description="Gly residues" evidence="3">
    <location>
        <begin position="251"/>
        <end position="261"/>
    </location>
</feature>
<dbReference type="InterPro" id="IPR036612">
    <property type="entry name" value="KH_dom_type_1_sf"/>
</dbReference>
<dbReference type="InterPro" id="IPR047275">
    <property type="entry name" value="KH-I_NOVA_rpt1"/>
</dbReference>
<dbReference type="CDD" id="cd00105">
    <property type="entry name" value="KH-I"/>
    <property type="match status" value="1"/>
</dbReference>
<feature type="non-terminal residue" evidence="5">
    <location>
        <position position="319"/>
    </location>
</feature>
<sequence length="319" mass="33790">MPYVECAWIVGSAIKLLIPAKCAGGVIGRGGENISKLQEETGLHVKLSQTREFYPGTAERTCLIQGEPTRLIVGVNRVLDIIVANDDHQDGTSLANPVTVAVPYNAAGSVLGKGGSILKGIKDATGCKIIISQKDGPAARYGERLIKIVSPTPLEVPREGVKRVMDALLAQEENLQFHNLSISYSTMEPRFGGPPPVQNYGVPAATYEPGRGLPRTAYGGAGRYEPHAPHAALPETNAYYGGAPAPATYGSGGYQPGVGRGGGRDNFSNDNFAPSGRRAHADPNFGGPPATNDPYGGYRDMDRRYDGYAPPSSYSSYDP</sequence>